<feature type="region of interest" description="Disordered" evidence="1">
    <location>
        <begin position="28"/>
        <end position="66"/>
    </location>
</feature>
<keyword evidence="3" id="KW-1185">Reference proteome</keyword>
<gene>
    <name evidence="2" type="ORF">HK414_03230</name>
</gene>
<organism evidence="2 3">
    <name type="scientific">Ramlibacter terrae</name>
    <dbReference type="NCBI Taxonomy" id="2732511"/>
    <lineage>
        <taxon>Bacteria</taxon>
        <taxon>Pseudomonadati</taxon>
        <taxon>Pseudomonadota</taxon>
        <taxon>Betaproteobacteria</taxon>
        <taxon>Burkholderiales</taxon>
        <taxon>Comamonadaceae</taxon>
        <taxon>Ramlibacter</taxon>
    </lineage>
</organism>
<dbReference type="Proteomes" id="UP000500826">
    <property type="component" value="Chromosome"/>
</dbReference>
<proteinExistence type="predicted"/>
<feature type="compositionally biased region" description="Low complexity" evidence="1">
    <location>
        <begin position="46"/>
        <end position="66"/>
    </location>
</feature>
<evidence type="ECO:0000313" key="2">
    <source>
        <dbReference type="EMBL" id="QJW83519.1"/>
    </source>
</evidence>
<reference evidence="2 3" key="1">
    <citation type="submission" date="2020-05" db="EMBL/GenBank/DDBJ databases">
        <title>Ramlibacter rhizophilus sp. nov., isolated from rhizosphere soil of national flower Mugunghwa from South Korea.</title>
        <authorList>
            <person name="Zheng-Fei Y."/>
            <person name="Huan T."/>
        </authorList>
    </citation>
    <scope>NUCLEOTIDE SEQUENCE [LARGE SCALE GENOMIC DNA]</scope>
    <source>
        <strain evidence="2 3">H242</strain>
    </source>
</reference>
<name>A0ABX6P0C1_9BURK</name>
<accession>A0ABX6P0C1</accession>
<evidence type="ECO:0000313" key="3">
    <source>
        <dbReference type="Proteomes" id="UP000500826"/>
    </source>
</evidence>
<protein>
    <submittedName>
        <fullName evidence="2">Uncharacterized protein</fullName>
    </submittedName>
</protein>
<sequence>MIAGLRYEMSATNGTLVEGSEPNLAVVGNVGSPDQRPVTIGGSMPAGRAGTSGATASATRTLTVTF</sequence>
<evidence type="ECO:0000256" key="1">
    <source>
        <dbReference type="SAM" id="MobiDB-lite"/>
    </source>
</evidence>
<dbReference type="EMBL" id="CP053418">
    <property type="protein sequence ID" value="QJW83519.1"/>
    <property type="molecule type" value="Genomic_DNA"/>
</dbReference>
<reference evidence="2 3" key="2">
    <citation type="submission" date="2020-05" db="EMBL/GenBank/DDBJ databases">
        <authorList>
            <person name="Khan S.A."/>
            <person name="Jeon C.O."/>
            <person name="Chun B.H."/>
        </authorList>
    </citation>
    <scope>NUCLEOTIDE SEQUENCE [LARGE SCALE GENOMIC DNA]</scope>
    <source>
        <strain evidence="2 3">H242</strain>
    </source>
</reference>